<keyword evidence="1" id="KW-1133">Transmembrane helix</keyword>
<evidence type="ECO:0000313" key="3">
    <source>
        <dbReference type="Proteomes" id="UP000289340"/>
    </source>
</evidence>
<keyword evidence="1" id="KW-0812">Transmembrane</keyword>
<evidence type="ECO:0000256" key="1">
    <source>
        <dbReference type="SAM" id="Phobius"/>
    </source>
</evidence>
<reference evidence="2 3" key="1">
    <citation type="submission" date="2018-09" db="EMBL/GenBank/DDBJ databases">
        <title>A high-quality reference genome of wild soybean provides a powerful tool to mine soybean genomes.</title>
        <authorList>
            <person name="Xie M."/>
            <person name="Chung C.Y.L."/>
            <person name="Li M.-W."/>
            <person name="Wong F.-L."/>
            <person name="Chan T.-F."/>
            <person name="Lam H.-M."/>
        </authorList>
    </citation>
    <scope>NUCLEOTIDE SEQUENCE [LARGE SCALE GENOMIC DNA]</scope>
    <source>
        <strain evidence="3">cv. W05</strain>
        <tissue evidence="2">Hypocotyl of etiolated seedlings</tissue>
    </source>
</reference>
<name>A0A445F1N8_GLYSO</name>
<dbReference type="AlphaFoldDB" id="A0A445F1N8"/>
<organism evidence="2 3">
    <name type="scientific">Glycine soja</name>
    <name type="common">Wild soybean</name>
    <dbReference type="NCBI Taxonomy" id="3848"/>
    <lineage>
        <taxon>Eukaryota</taxon>
        <taxon>Viridiplantae</taxon>
        <taxon>Streptophyta</taxon>
        <taxon>Embryophyta</taxon>
        <taxon>Tracheophyta</taxon>
        <taxon>Spermatophyta</taxon>
        <taxon>Magnoliopsida</taxon>
        <taxon>eudicotyledons</taxon>
        <taxon>Gunneridae</taxon>
        <taxon>Pentapetalae</taxon>
        <taxon>rosids</taxon>
        <taxon>fabids</taxon>
        <taxon>Fabales</taxon>
        <taxon>Fabaceae</taxon>
        <taxon>Papilionoideae</taxon>
        <taxon>50 kb inversion clade</taxon>
        <taxon>NPAAA clade</taxon>
        <taxon>indigoferoid/millettioid clade</taxon>
        <taxon>Phaseoleae</taxon>
        <taxon>Glycine</taxon>
        <taxon>Glycine subgen. Soja</taxon>
    </lineage>
</organism>
<gene>
    <name evidence="2" type="ORF">D0Y65_053325</name>
</gene>
<feature type="transmembrane region" description="Helical" evidence="1">
    <location>
        <begin position="20"/>
        <end position="42"/>
    </location>
</feature>
<dbReference type="EMBL" id="QZWG01000020">
    <property type="protein sequence ID" value="RZB42696.1"/>
    <property type="molecule type" value="Genomic_DNA"/>
</dbReference>
<keyword evidence="3" id="KW-1185">Reference proteome</keyword>
<protein>
    <submittedName>
        <fullName evidence="2">Uncharacterized protein</fullName>
    </submittedName>
</protein>
<sequence length="75" mass="8912">MRWWLATFCSNMLAFLSRFIVLHDVVAANAIIAFFTSVTWLNSQRAFTKYGMLKPNTRSETFYLDFRLIFMFKTL</sequence>
<accession>A0A445F1N8</accession>
<dbReference type="Proteomes" id="UP000289340">
    <property type="component" value="Chromosome 20"/>
</dbReference>
<comment type="caution">
    <text evidence="2">The sequence shown here is derived from an EMBL/GenBank/DDBJ whole genome shotgun (WGS) entry which is preliminary data.</text>
</comment>
<proteinExistence type="predicted"/>
<evidence type="ECO:0000313" key="2">
    <source>
        <dbReference type="EMBL" id="RZB42696.1"/>
    </source>
</evidence>
<keyword evidence="1" id="KW-0472">Membrane</keyword>